<reference evidence="3 4" key="1">
    <citation type="submission" date="2020-08" db="EMBL/GenBank/DDBJ databases">
        <title>Genome sequence of Sphingomonas lutea KCTC 23642T.</title>
        <authorList>
            <person name="Hyun D.-W."/>
            <person name="Bae J.-W."/>
        </authorList>
    </citation>
    <scope>NUCLEOTIDE SEQUENCE [LARGE SCALE GENOMIC DNA]</scope>
    <source>
        <strain evidence="3 4">KCTC 23642</strain>
    </source>
</reference>
<evidence type="ECO:0000313" key="4">
    <source>
        <dbReference type="Proteomes" id="UP000515971"/>
    </source>
</evidence>
<sequence length="136" mass="14031">MAAAVFRAAALALALAGCASVTADARSFEGTRWTVTKLNDRSAGGELSFSGGQVGGSFGCNRFSGPYRTAGQMLIVQTLAVTQMACASALDEGPDPMAIEGQGFAVLGQPMRMDWRSGTALRLSNAAGSLDLQIRP</sequence>
<dbReference type="PROSITE" id="PS51257">
    <property type="entry name" value="PROKAR_LIPOPROTEIN"/>
    <property type="match status" value="1"/>
</dbReference>
<dbReference type="Pfam" id="PF03724">
    <property type="entry name" value="META"/>
    <property type="match status" value="1"/>
</dbReference>
<dbReference type="InterPro" id="IPR005184">
    <property type="entry name" value="DUF306_Meta_HslJ"/>
</dbReference>
<dbReference type="RefSeq" id="WP_187537331.1">
    <property type="nucleotide sequence ID" value="NZ_BAABJT010000001.1"/>
</dbReference>
<evidence type="ECO:0000259" key="2">
    <source>
        <dbReference type="Pfam" id="PF03724"/>
    </source>
</evidence>
<name>A0A7G9SFW4_9SPHN</name>
<dbReference type="KEGG" id="slut:H9L13_08620"/>
<dbReference type="Proteomes" id="UP000515971">
    <property type="component" value="Chromosome"/>
</dbReference>
<keyword evidence="4" id="KW-1185">Reference proteome</keyword>
<dbReference type="AlphaFoldDB" id="A0A7G9SFW4"/>
<proteinExistence type="predicted"/>
<accession>A0A7G9SFW4</accession>
<feature type="chain" id="PRO_5028898548" evidence="1">
    <location>
        <begin position="24"/>
        <end position="136"/>
    </location>
</feature>
<evidence type="ECO:0000256" key="1">
    <source>
        <dbReference type="SAM" id="SignalP"/>
    </source>
</evidence>
<dbReference type="InterPro" id="IPR038670">
    <property type="entry name" value="HslJ-like_sf"/>
</dbReference>
<feature type="domain" description="DUF306" evidence="2">
    <location>
        <begin position="27"/>
        <end position="131"/>
    </location>
</feature>
<dbReference type="EMBL" id="CP060718">
    <property type="protein sequence ID" value="QNN66739.1"/>
    <property type="molecule type" value="Genomic_DNA"/>
</dbReference>
<dbReference type="Gene3D" id="2.40.128.270">
    <property type="match status" value="1"/>
</dbReference>
<evidence type="ECO:0000313" key="3">
    <source>
        <dbReference type="EMBL" id="QNN66739.1"/>
    </source>
</evidence>
<feature type="signal peptide" evidence="1">
    <location>
        <begin position="1"/>
        <end position="23"/>
    </location>
</feature>
<organism evidence="3 4">
    <name type="scientific">Sphingomonas lutea</name>
    <dbReference type="NCBI Taxonomy" id="1045317"/>
    <lineage>
        <taxon>Bacteria</taxon>
        <taxon>Pseudomonadati</taxon>
        <taxon>Pseudomonadota</taxon>
        <taxon>Alphaproteobacteria</taxon>
        <taxon>Sphingomonadales</taxon>
        <taxon>Sphingomonadaceae</taxon>
        <taxon>Sphingomonas</taxon>
    </lineage>
</organism>
<protein>
    <submittedName>
        <fullName evidence="3">META domain-containing protein</fullName>
    </submittedName>
</protein>
<keyword evidence="1" id="KW-0732">Signal</keyword>
<gene>
    <name evidence="3" type="ORF">H9L13_08620</name>
</gene>